<sequence length="91" mass="10566">NFIPKLKDHILSRLLPQGGDATVRSFPSEERARLTIIQDKLYFHSTMTINYTTYNGRRESETLNPRTHTDITTLSHGDTHPYEYSRILGIF</sequence>
<evidence type="ECO:0000313" key="2">
    <source>
        <dbReference type="Proteomes" id="UP000886501"/>
    </source>
</evidence>
<evidence type="ECO:0000313" key="1">
    <source>
        <dbReference type="EMBL" id="KAF9642762.1"/>
    </source>
</evidence>
<name>A0ACB6YZN4_THEGA</name>
<dbReference type="EMBL" id="MU118362">
    <property type="protein sequence ID" value="KAF9642762.1"/>
    <property type="molecule type" value="Genomic_DNA"/>
</dbReference>
<protein>
    <submittedName>
        <fullName evidence="1">Uncharacterized protein</fullName>
    </submittedName>
</protein>
<reference evidence="1" key="1">
    <citation type="submission" date="2019-10" db="EMBL/GenBank/DDBJ databases">
        <authorList>
            <consortium name="DOE Joint Genome Institute"/>
            <person name="Kuo A."/>
            <person name="Miyauchi S."/>
            <person name="Kiss E."/>
            <person name="Drula E."/>
            <person name="Kohler A."/>
            <person name="Sanchez-Garcia M."/>
            <person name="Andreopoulos B."/>
            <person name="Barry K.W."/>
            <person name="Bonito G."/>
            <person name="Buee M."/>
            <person name="Carver A."/>
            <person name="Chen C."/>
            <person name="Cichocki N."/>
            <person name="Clum A."/>
            <person name="Culley D."/>
            <person name="Crous P.W."/>
            <person name="Fauchery L."/>
            <person name="Girlanda M."/>
            <person name="Hayes R."/>
            <person name="Keri Z."/>
            <person name="Labutti K."/>
            <person name="Lipzen A."/>
            <person name="Lombard V."/>
            <person name="Magnuson J."/>
            <person name="Maillard F."/>
            <person name="Morin E."/>
            <person name="Murat C."/>
            <person name="Nolan M."/>
            <person name="Ohm R."/>
            <person name="Pangilinan J."/>
            <person name="Pereira M."/>
            <person name="Perotto S."/>
            <person name="Peter M."/>
            <person name="Riley R."/>
            <person name="Sitrit Y."/>
            <person name="Stielow B."/>
            <person name="Szollosi G."/>
            <person name="Zifcakova L."/>
            <person name="Stursova M."/>
            <person name="Spatafora J.W."/>
            <person name="Tedersoo L."/>
            <person name="Vaario L.-M."/>
            <person name="Yamada A."/>
            <person name="Yan M."/>
            <person name="Wang P."/>
            <person name="Xu J."/>
            <person name="Bruns T."/>
            <person name="Baldrian P."/>
            <person name="Vilgalys R."/>
            <person name="Henrissat B."/>
            <person name="Grigoriev I.V."/>
            <person name="Hibbett D."/>
            <person name="Nagy L.G."/>
            <person name="Martin F.M."/>
        </authorList>
    </citation>
    <scope>NUCLEOTIDE SEQUENCE</scope>
    <source>
        <strain evidence="1">P2</strain>
    </source>
</reference>
<proteinExistence type="predicted"/>
<dbReference type="Proteomes" id="UP000886501">
    <property type="component" value="Unassembled WGS sequence"/>
</dbReference>
<keyword evidence="2" id="KW-1185">Reference proteome</keyword>
<comment type="caution">
    <text evidence="1">The sequence shown here is derived from an EMBL/GenBank/DDBJ whole genome shotgun (WGS) entry which is preliminary data.</text>
</comment>
<reference evidence="1" key="2">
    <citation type="journal article" date="2020" name="Nat. Commun.">
        <title>Large-scale genome sequencing of mycorrhizal fungi provides insights into the early evolution of symbiotic traits.</title>
        <authorList>
            <person name="Miyauchi S."/>
            <person name="Kiss E."/>
            <person name="Kuo A."/>
            <person name="Drula E."/>
            <person name="Kohler A."/>
            <person name="Sanchez-Garcia M."/>
            <person name="Morin E."/>
            <person name="Andreopoulos B."/>
            <person name="Barry K.W."/>
            <person name="Bonito G."/>
            <person name="Buee M."/>
            <person name="Carver A."/>
            <person name="Chen C."/>
            <person name="Cichocki N."/>
            <person name="Clum A."/>
            <person name="Culley D."/>
            <person name="Crous P.W."/>
            <person name="Fauchery L."/>
            <person name="Girlanda M."/>
            <person name="Hayes R.D."/>
            <person name="Keri Z."/>
            <person name="LaButti K."/>
            <person name="Lipzen A."/>
            <person name="Lombard V."/>
            <person name="Magnuson J."/>
            <person name="Maillard F."/>
            <person name="Murat C."/>
            <person name="Nolan M."/>
            <person name="Ohm R.A."/>
            <person name="Pangilinan J."/>
            <person name="Pereira M.F."/>
            <person name="Perotto S."/>
            <person name="Peter M."/>
            <person name="Pfister S."/>
            <person name="Riley R."/>
            <person name="Sitrit Y."/>
            <person name="Stielow J.B."/>
            <person name="Szollosi G."/>
            <person name="Zifcakova L."/>
            <person name="Stursova M."/>
            <person name="Spatafora J.W."/>
            <person name="Tedersoo L."/>
            <person name="Vaario L.M."/>
            <person name="Yamada A."/>
            <person name="Yan M."/>
            <person name="Wang P."/>
            <person name="Xu J."/>
            <person name="Bruns T."/>
            <person name="Baldrian P."/>
            <person name="Vilgalys R."/>
            <person name="Dunand C."/>
            <person name="Henrissat B."/>
            <person name="Grigoriev I.V."/>
            <person name="Hibbett D."/>
            <person name="Nagy L.G."/>
            <person name="Martin F.M."/>
        </authorList>
    </citation>
    <scope>NUCLEOTIDE SEQUENCE</scope>
    <source>
        <strain evidence="1">P2</strain>
    </source>
</reference>
<gene>
    <name evidence="1" type="ORF">BDM02DRAFT_3105263</name>
</gene>
<feature type="non-terminal residue" evidence="1">
    <location>
        <position position="1"/>
    </location>
</feature>
<organism evidence="1 2">
    <name type="scientific">Thelephora ganbajun</name>
    <name type="common">Ganba fungus</name>
    <dbReference type="NCBI Taxonomy" id="370292"/>
    <lineage>
        <taxon>Eukaryota</taxon>
        <taxon>Fungi</taxon>
        <taxon>Dikarya</taxon>
        <taxon>Basidiomycota</taxon>
        <taxon>Agaricomycotina</taxon>
        <taxon>Agaricomycetes</taxon>
        <taxon>Thelephorales</taxon>
        <taxon>Thelephoraceae</taxon>
        <taxon>Thelephora</taxon>
    </lineage>
</organism>
<accession>A0ACB6YZN4</accession>